<dbReference type="PANTHER" id="PTHR10655">
    <property type="entry name" value="LYSOPHOSPHOLIPASE-RELATED"/>
    <property type="match status" value="1"/>
</dbReference>
<dbReference type="Proteomes" id="UP000664203">
    <property type="component" value="Unassembled WGS sequence"/>
</dbReference>
<evidence type="ECO:0000313" key="4">
    <source>
        <dbReference type="Proteomes" id="UP000664203"/>
    </source>
</evidence>
<protein>
    <recommendedName>
        <fullName evidence="2">Phospholipase/carboxylesterase/thioesterase domain-containing protein</fullName>
    </recommendedName>
</protein>
<accession>A0A8H3EY24</accession>
<evidence type="ECO:0000256" key="1">
    <source>
        <dbReference type="ARBA" id="ARBA00006499"/>
    </source>
</evidence>
<dbReference type="GO" id="GO:0005737">
    <property type="term" value="C:cytoplasm"/>
    <property type="evidence" value="ECO:0007669"/>
    <property type="project" value="TreeGrafter"/>
</dbReference>
<comment type="similarity">
    <text evidence="1">Belongs to the AB hydrolase superfamily. AB hydrolase 2 family.</text>
</comment>
<keyword evidence="4" id="KW-1185">Reference proteome</keyword>
<dbReference type="PANTHER" id="PTHR10655:SF67">
    <property type="entry name" value="PHOSPHOLIPASE_CARBOXYLESTERASE SUPERFAMILY (AFU_ORTHOLOGUE AFUA_5G09340)"/>
    <property type="match status" value="1"/>
</dbReference>
<proteinExistence type="inferred from homology"/>
<gene>
    <name evidence="3" type="ORF">ALECFALPRED_009690</name>
</gene>
<evidence type="ECO:0000313" key="3">
    <source>
        <dbReference type="EMBL" id="CAF9914746.1"/>
    </source>
</evidence>
<dbReference type="GO" id="GO:0052689">
    <property type="term" value="F:carboxylic ester hydrolase activity"/>
    <property type="evidence" value="ECO:0007669"/>
    <property type="project" value="TreeGrafter"/>
</dbReference>
<dbReference type="InterPro" id="IPR029058">
    <property type="entry name" value="AB_hydrolase_fold"/>
</dbReference>
<dbReference type="Gene3D" id="3.40.50.1820">
    <property type="entry name" value="alpha/beta hydrolase"/>
    <property type="match status" value="1"/>
</dbReference>
<dbReference type="EMBL" id="CAJPDR010000074">
    <property type="protein sequence ID" value="CAF9914746.1"/>
    <property type="molecule type" value="Genomic_DNA"/>
</dbReference>
<dbReference type="AlphaFoldDB" id="A0A8H3EY24"/>
<comment type="caution">
    <text evidence="3">The sequence shown here is derived from an EMBL/GenBank/DDBJ whole genome shotgun (WGS) entry which is preliminary data.</text>
</comment>
<feature type="domain" description="Phospholipase/carboxylesterase/thioesterase" evidence="2">
    <location>
        <begin position="28"/>
        <end position="195"/>
    </location>
</feature>
<sequence>MSPRLLNKVDFPQSLVLSITPPPALSPRTTNILILFHGLGDTSASFTTLGKQLALPETTCLSLQAPTPLPFELGGFHWGDDIIFDQTSGQMDFDTGFTKAVKIIQHDLIEDGLVKKCGYKPKEIMLFGFGQGAMAALATAASMAEELGGIVSIGGTLPSSHTSAKGVETPLLVLGGSSSTLITRTALDKMKAAFQNVEYQKWNRAGDGMPRNRDEMLPIMRFFARRLKSRAGVPEGGVEVG</sequence>
<reference evidence="3" key="1">
    <citation type="submission" date="2021-03" db="EMBL/GenBank/DDBJ databases">
        <authorList>
            <person name="Tagirdzhanova G."/>
        </authorList>
    </citation>
    <scope>NUCLEOTIDE SEQUENCE</scope>
</reference>
<dbReference type="InterPro" id="IPR050565">
    <property type="entry name" value="LYPA1-2/EST-like"/>
</dbReference>
<dbReference type="InterPro" id="IPR003140">
    <property type="entry name" value="PLipase/COase/thioEstase"/>
</dbReference>
<evidence type="ECO:0000259" key="2">
    <source>
        <dbReference type="Pfam" id="PF02230"/>
    </source>
</evidence>
<dbReference type="GO" id="GO:0008474">
    <property type="term" value="F:palmitoyl-(protein) hydrolase activity"/>
    <property type="evidence" value="ECO:0007669"/>
    <property type="project" value="TreeGrafter"/>
</dbReference>
<dbReference type="OrthoDB" id="437457at2759"/>
<dbReference type="SUPFAM" id="SSF53474">
    <property type="entry name" value="alpha/beta-Hydrolases"/>
    <property type="match status" value="1"/>
</dbReference>
<organism evidence="3 4">
    <name type="scientific">Alectoria fallacina</name>
    <dbReference type="NCBI Taxonomy" id="1903189"/>
    <lineage>
        <taxon>Eukaryota</taxon>
        <taxon>Fungi</taxon>
        <taxon>Dikarya</taxon>
        <taxon>Ascomycota</taxon>
        <taxon>Pezizomycotina</taxon>
        <taxon>Lecanoromycetes</taxon>
        <taxon>OSLEUM clade</taxon>
        <taxon>Lecanoromycetidae</taxon>
        <taxon>Lecanorales</taxon>
        <taxon>Lecanorineae</taxon>
        <taxon>Parmeliaceae</taxon>
        <taxon>Alectoria</taxon>
    </lineage>
</organism>
<dbReference type="Pfam" id="PF02230">
    <property type="entry name" value="Abhydrolase_2"/>
    <property type="match status" value="1"/>
</dbReference>
<name>A0A8H3EY24_9LECA</name>